<evidence type="ECO:0000313" key="2">
    <source>
        <dbReference type="EMBL" id="QQP52011.1"/>
    </source>
</evidence>
<dbReference type="Proteomes" id="UP000595437">
    <property type="component" value="Chromosome 3"/>
</dbReference>
<name>A0A7T8HKZ4_CALRO</name>
<organism evidence="2 3">
    <name type="scientific">Caligus rogercresseyi</name>
    <name type="common">Sea louse</name>
    <dbReference type="NCBI Taxonomy" id="217165"/>
    <lineage>
        <taxon>Eukaryota</taxon>
        <taxon>Metazoa</taxon>
        <taxon>Ecdysozoa</taxon>
        <taxon>Arthropoda</taxon>
        <taxon>Crustacea</taxon>
        <taxon>Multicrustacea</taxon>
        <taxon>Hexanauplia</taxon>
        <taxon>Copepoda</taxon>
        <taxon>Siphonostomatoida</taxon>
        <taxon>Caligidae</taxon>
        <taxon>Caligus</taxon>
    </lineage>
</organism>
<accession>A0A7T8HKZ4</accession>
<dbReference type="EMBL" id="CP045892">
    <property type="protein sequence ID" value="QQP52011.1"/>
    <property type="molecule type" value="Genomic_DNA"/>
</dbReference>
<evidence type="ECO:0000313" key="3">
    <source>
        <dbReference type="Proteomes" id="UP000595437"/>
    </source>
</evidence>
<feature type="non-terminal residue" evidence="2">
    <location>
        <position position="1"/>
    </location>
</feature>
<proteinExistence type="predicted"/>
<feature type="region of interest" description="Disordered" evidence="1">
    <location>
        <begin position="1"/>
        <end position="22"/>
    </location>
</feature>
<gene>
    <name evidence="2" type="ORF">FKW44_004000</name>
</gene>
<dbReference type="AlphaFoldDB" id="A0A7T8HKZ4"/>
<protein>
    <submittedName>
        <fullName evidence="2">Uncharacterized protein</fullName>
    </submittedName>
</protein>
<keyword evidence="3" id="KW-1185">Reference proteome</keyword>
<reference evidence="3" key="1">
    <citation type="submission" date="2021-01" db="EMBL/GenBank/DDBJ databases">
        <title>Caligus Genome Assembly.</title>
        <authorList>
            <person name="Gallardo-Escarate C."/>
        </authorList>
    </citation>
    <scope>NUCLEOTIDE SEQUENCE [LARGE SCALE GENOMIC DNA]</scope>
</reference>
<sequence length="65" mass="7346">EPVNTPCSDPQTPSSQRIFGESTTPVSLHVLPSRGLGDPEKKENNFQVLELKEKVESISRQWFLH</sequence>
<evidence type="ECO:0000256" key="1">
    <source>
        <dbReference type="SAM" id="MobiDB-lite"/>
    </source>
</evidence>